<evidence type="ECO:0000313" key="1">
    <source>
        <dbReference type="EMBL" id="KAI3790038.1"/>
    </source>
</evidence>
<comment type="caution">
    <text evidence="1">The sequence shown here is derived from an EMBL/GenBank/DDBJ whole genome shotgun (WGS) entry which is preliminary data.</text>
</comment>
<accession>A0ACB9H3X9</accession>
<gene>
    <name evidence="1" type="ORF">L2E82_02850</name>
</gene>
<keyword evidence="2" id="KW-1185">Reference proteome</keyword>
<protein>
    <submittedName>
        <fullName evidence="1">Uncharacterized protein</fullName>
    </submittedName>
</protein>
<organism evidence="1 2">
    <name type="scientific">Cichorium intybus</name>
    <name type="common">Chicory</name>
    <dbReference type="NCBI Taxonomy" id="13427"/>
    <lineage>
        <taxon>Eukaryota</taxon>
        <taxon>Viridiplantae</taxon>
        <taxon>Streptophyta</taxon>
        <taxon>Embryophyta</taxon>
        <taxon>Tracheophyta</taxon>
        <taxon>Spermatophyta</taxon>
        <taxon>Magnoliopsida</taxon>
        <taxon>eudicotyledons</taxon>
        <taxon>Gunneridae</taxon>
        <taxon>Pentapetalae</taxon>
        <taxon>asterids</taxon>
        <taxon>campanulids</taxon>
        <taxon>Asterales</taxon>
        <taxon>Asteraceae</taxon>
        <taxon>Cichorioideae</taxon>
        <taxon>Cichorieae</taxon>
        <taxon>Cichoriinae</taxon>
        <taxon>Cichorium</taxon>
    </lineage>
</organism>
<proteinExistence type="predicted"/>
<name>A0ACB9H3X9_CICIN</name>
<dbReference type="Proteomes" id="UP001055811">
    <property type="component" value="Linkage Group LG01"/>
</dbReference>
<dbReference type="EMBL" id="CM042009">
    <property type="protein sequence ID" value="KAI3790038.1"/>
    <property type="molecule type" value="Genomic_DNA"/>
</dbReference>
<reference evidence="1 2" key="2">
    <citation type="journal article" date="2022" name="Mol. Ecol. Resour.">
        <title>The genomes of chicory, endive, great burdock and yacon provide insights into Asteraceae paleo-polyploidization history and plant inulin production.</title>
        <authorList>
            <person name="Fan W."/>
            <person name="Wang S."/>
            <person name="Wang H."/>
            <person name="Wang A."/>
            <person name="Jiang F."/>
            <person name="Liu H."/>
            <person name="Zhao H."/>
            <person name="Xu D."/>
            <person name="Zhang Y."/>
        </authorList>
    </citation>
    <scope>NUCLEOTIDE SEQUENCE [LARGE SCALE GENOMIC DNA]</scope>
    <source>
        <strain evidence="2">cv. Punajuju</strain>
        <tissue evidence="1">Leaves</tissue>
    </source>
</reference>
<evidence type="ECO:0000313" key="2">
    <source>
        <dbReference type="Proteomes" id="UP001055811"/>
    </source>
</evidence>
<reference evidence="2" key="1">
    <citation type="journal article" date="2022" name="Mol. Ecol. Resour.">
        <title>The genomes of chicory, endive, great burdock and yacon provide insights into Asteraceae palaeo-polyploidization history and plant inulin production.</title>
        <authorList>
            <person name="Fan W."/>
            <person name="Wang S."/>
            <person name="Wang H."/>
            <person name="Wang A."/>
            <person name="Jiang F."/>
            <person name="Liu H."/>
            <person name="Zhao H."/>
            <person name="Xu D."/>
            <person name="Zhang Y."/>
        </authorList>
    </citation>
    <scope>NUCLEOTIDE SEQUENCE [LARGE SCALE GENOMIC DNA]</scope>
    <source>
        <strain evidence="2">cv. Punajuju</strain>
    </source>
</reference>
<sequence length="80" mass="9097">MEEKGRIEKRESGKGDGRRRHGKESRLAPCGNWVPQSTATNLGRSRDALHRAVVCVVEDDDQSLDVEEEQSRYMEREVGL</sequence>